<dbReference type="InterPro" id="IPR011004">
    <property type="entry name" value="Trimer_LpxA-like_sf"/>
</dbReference>
<dbReference type="KEGG" id="fls:GLV81_05600"/>
<keyword evidence="3 6" id="KW-0808">Transferase</keyword>
<dbReference type="Proteomes" id="UP000426027">
    <property type="component" value="Chromosome"/>
</dbReference>
<keyword evidence="7" id="KW-1185">Reference proteome</keyword>
<protein>
    <recommendedName>
        <fullName evidence="1">Serine acetyltransferase</fullName>
    </recommendedName>
</protein>
<dbReference type="PANTHER" id="PTHR42811">
    <property type="entry name" value="SERINE ACETYLTRANSFERASE"/>
    <property type="match status" value="1"/>
</dbReference>
<keyword evidence="4" id="KW-0012">Acyltransferase</keyword>
<accession>A0A6I6GRD7</accession>
<feature type="domain" description="Serine acetyltransferase N-terminal" evidence="5">
    <location>
        <begin position="61"/>
        <end position="125"/>
    </location>
</feature>
<sequence>MSTSFAQQLFQKQAGVEPVPSNHRIAQWAMSLLCILFPEKAEYRYETPDAIDHQLAALQDELVSILNATKACHSCNNQEIAEAFFAQLPEVYALLNTDIDAIVAGDPAATNSFEVVRAYPGFQAISLYRLAHALYSLHVPLIPRILTEQAHAQTGIDIHPGATIGHHFFIDHGTGIVIGETTHIGNHVKLYQGVTLGALSVAKSMANSKRHPTVEDHAVIYSGATILGGETVIGHHSIIGGNVWLTKSVAPYSTVYHRPEIKVETQIQA</sequence>
<dbReference type="Gene3D" id="2.160.10.10">
    <property type="entry name" value="Hexapeptide repeat proteins"/>
    <property type="match status" value="1"/>
</dbReference>
<dbReference type="InterPro" id="IPR045304">
    <property type="entry name" value="LbH_SAT"/>
</dbReference>
<evidence type="ECO:0000313" key="7">
    <source>
        <dbReference type="Proteomes" id="UP000426027"/>
    </source>
</evidence>
<dbReference type="Gene3D" id="1.10.3130.10">
    <property type="entry name" value="serine acetyltransferase, domain 1"/>
    <property type="match status" value="1"/>
</dbReference>
<dbReference type="Pfam" id="PF06426">
    <property type="entry name" value="SATase_N"/>
    <property type="match status" value="1"/>
</dbReference>
<evidence type="ECO:0000256" key="4">
    <source>
        <dbReference type="ARBA" id="ARBA00023315"/>
    </source>
</evidence>
<evidence type="ECO:0000256" key="2">
    <source>
        <dbReference type="ARBA" id="ARBA00022605"/>
    </source>
</evidence>
<organism evidence="6 7">
    <name type="scientific">Phnomibacter ginsenosidimutans</name>
    <dbReference type="NCBI Taxonomy" id="2676868"/>
    <lineage>
        <taxon>Bacteria</taxon>
        <taxon>Pseudomonadati</taxon>
        <taxon>Bacteroidota</taxon>
        <taxon>Chitinophagia</taxon>
        <taxon>Chitinophagales</taxon>
        <taxon>Chitinophagaceae</taxon>
        <taxon>Phnomibacter</taxon>
    </lineage>
</organism>
<dbReference type="GO" id="GO:0006535">
    <property type="term" value="P:cysteine biosynthetic process from serine"/>
    <property type="evidence" value="ECO:0007669"/>
    <property type="project" value="InterPro"/>
</dbReference>
<dbReference type="GO" id="GO:0005737">
    <property type="term" value="C:cytoplasm"/>
    <property type="evidence" value="ECO:0007669"/>
    <property type="project" value="InterPro"/>
</dbReference>
<gene>
    <name evidence="6" type="ORF">GLV81_05600</name>
</gene>
<evidence type="ECO:0000259" key="5">
    <source>
        <dbReference type="Pfam" id="PF06426"/>
    </source>
</evidence>
<dbReference type="SUPFAM" id="SSF51161">
    <property type="entry name" value="Trimeric LpxA-like enzymes"/>
    <property type="match status" value="1"/>
</dbReference>
<evidence type="ECO:0000313" key="6">
    <source>
        <dbReference type="EMBL" id="QGW27639.1"/>
    </source>
</evidence>
<dbReference type="CDD" id="cd03354">
    <property type="entry name" value="LbH_SAT"/>
    <property type="match status" value="1"/>
</dbReference>
<keyword evidence="2" id="KW-0028">Amino-acid biosynthesis</keyword>
<dbReference type="InterPro" id="IPR010493">
    <property type="entry name" value="Ser_AcTrfase_N"/>
</dbReference>
<dbReference type="AlphaFoldDB" id="A0A6I6GRD7"/>
<dbReference type="GO" id="GO:0009001">
    <property type="term" value="F:serine O-acetyltransferase activity"/>
    <property type="evidence" value="ECO:0007669"/>
    <property type="project" value="InterPro"/>
</dbReference>
<dbReference type="NCBIfam" id="NF041874">
    <property type="entry name" value="EPS_EpsC"/>
    <property type="match status" value="1"/>
</dbReference>
<dbReference type="InterPro" id="IPR042122">
    <property type="entry name" value="Ser_AcTrfase_N_sf"/>
</dbReference>
<dbReference type="InterPro" id="IPR053376">
    <property type="entry name" value="Serine_acetyltransferase"/>
</dbReference>
<dbReference type="EMBL" id="CP046566">
    <property type="protein sequence ID" value="QGW27639.1"/>
    <property type="molecule type" value="Genomic_DNA"/>
</dbReference>
<evidence type="ECO:0000256" key="3">
    <source>
        <dbReference type="ARBA" id="ARBA00022679"/>
    </source>
</evidence>
<name>A0A6I6GRD7_9BACT</name>
<evidence type="ECO:0000256" key="1">
    <source>
        <dbReference type="ARBA" id="ARBA00018522"/>
    </source>
</evidence>
<proteinExistence type="predicted"/>
<reference evidence="6 7" key="1">
    <citation type="submission" date="2019-11" db="EMBL/GenBank/DDBJ databases">
        <authorList>
            <person name="Im W.T."/>
        </authorList>
    </citation>
    <scope>NUCLEOTIDE SEQUENCE [LARGE SCALE GENOMIC DNA]</scope>
    <source>
        <strain evidence="6 7">SB-02</strain>
    </source>
</reference>
<dbReference type="RefSeq" id="WP_157477594.1">
    <property type="nucleotide sequence ID" value="NZ_CP046566.1"/>
</dbReference>